<name>A0A101XSF0_9BACL</name>
<dbReference type="SMART" id="SM00418">
    <property type="entry name" value="HTH_ARSR"/>
    <property type="match status" value="1"/>
</dbReference>
<keyword evidence="6" id="KW-1185">Reference proteome</keyword>
<dbReference type="InterPro" id="IPR011991">
    <property type="entry name" value="ArsR-like_HTH"/>
</dbReference>
<dbReference type="InterPro" id="IPR001845">
    <property type="entry name" value="HTH_ArsR_DNA-bd_dom"/>
</dbReference>
<dbReference type="EMBL" id="LPVJ01000009">
    <property type="protein sequence ID" value="KUO96684.1"/>
    <property type="molecule type" value="Genomic_DNA"/>
</dbReference>
<dbReference type="Gene3D" id="1.10.10.10">
    <property type="entry name" value="Winged helix-like DNA-binding domain superfamily/Winged helix DNA-binding domain"/>
    <property type="match status" value="1"/>
</dbReference>
<dbReference type="SUPFAM" id="SSF46785">
    <property type="entry name" value="Winged helix' DNA-binding domain"/>
    <property type="match status" value="1"/>
</dbReference>
<keyword evidence="1" id="KW-0805">Transcription regulation</keyword>
<evidence type="ECO:0000256" key="1">
    <source>
        <dbReference type="ARBA" id="ARBA00023015"/>
    </source>
</evidence>
<dbReference type="GO" id="GO:0003700">
    <property type="term" value="F:DNA-binding transcription factor activity"/>
    <property type="evidence" value="ECO:0007669"/>
    <property type="project" value="InterPro"/>
</dbReference>
<dbReference type="Pfam" id="PF01022">
    <property type="entry name" value="HTH_5"/>
    <property type="match status" value="1"/>
</dbReference>
<sequence length="148" mass="16305">MIEHGSKVDLSHELLLARLNALADKSRFQIMQIMANGAIGSCCDRIAAYENGYCVADVVTETGLSQPTVSHHLKALEKVNLVRREVRGPWTCYFPNSEALEEVLHALRASLLSKHVELDEKGEHTSPLSDAIFDAGKRCAELKKGCCL</sequence>
<keyword evidence="3" id="KW-0804">Transcription</keyword>
<dbReference type="GO" id="GO:0003677">
    <property type="term" value="F:DNA binding"/>
    <property type="evidence" value="ECO:0007669"/>
    <property type="project" value="UniProtKB-KW"/>
</dbReference>
<evidence type="ECO:0000313" key="5">
    <source>
        <dbReference type="EMBL" id="KUO96684.1"/>
    </source>
</evidence>
<dbReference type="CDD" id="cd00090">
    <property type="entry name" value="HTH_ARSR"/>
    <property type="match status" value="1"/>
</dbReference>
<dbReference type="OrthoDB" id="9798835at2"/>
<protein>
    <recommendedName>
        <fullName evidence="4">HTH arsR-type domain-containing protein</fullName>
    </recommendedName>
</protein>
<dbReference type="RefSeq" id="WP_067712288.1">
    <property type="nucleotide sequence ID" value="NZ_LPVJ01000009.1"/>
</dbReference>
<dbReference type="InterPro" id="IPR036390">
    <property type="entry name" value="WH_DNA-bd_sf"/>
</dbReference>
<dbReference type="Proteomes" id="UP000053557">
    <property type="component" value="Unassembled WGS sequence"/>
</dbReference>
<evidence type="ECO:0000256" key="2">
    <source>
        <dbReference type="ARBA" id="ARBA00023125"/>
    </source>
</evidence>
<dbReference type="PROSITE" id="PS50987">
    <property type="entry name" value="HTH_ARSR_2"/>
    <property type="match status" value="1"/>
</dbReference>
<evidence type="ECO:0000259" key="4">
    <source>
        <dbReference type="PROSITE" id="PS50987"/>
    </source>
</evidence>
<keyword evidence="2" id="KW-0238">DNA-binding</keyword>
<dbReference type="InterPro" id="IPR051081">
    <property type="entry name" value="HTH_MetalResp_TranReg"/>
</dbReference>
<organism evidence="5 6">
    <name type="scientific">Ferroacidibacillus organovorans</name>
    <dbReference type="NCBI Taxonomy" id="1765683"/>
    <lineage>
        <taxon>Bacteria</taxon>
        <taxon>Bacillati</taxon>
        <taxon>Bacillota</taxon>
        <taxon>Bacilli</taxon>
        <taxon>Bacillales</taxon>
        <taxon>Alicyclobacillaceae</taxon>
        <taxon>Ferroacidibacillus</taxon>
    </lineage>
</organism>
<feature type="domain" description="HTH arsR-type" evidence="4">
    <location>
        <begin position="7"/>
        <end position="115"/>
    </location>
</feature>
<gene>
    <name evidence="5" type="ORF">ATW55_07605</name>
</gene>
<evidence type="ECO:0000313" key="6">
    <source>
        <dbReference type="Proteomes" id="UP000053557"/>
    </source>
</evidence>
<evidence type="ECO:0000256" key="3">
    <source>
        <dbReference type="ARBA" id="ARBA00023163"/>
    </source>
</evidence>
<dbReference type="AlphaFoldDB" id="A0A101XSF0"/>
<comment type="caution">
    <text evidence="5">The sequence shown here is derived from an EMBL/GenBank/DDBJ whole genome shotgun (WGS) entry which is preliminary data.</text>
</comment>
<dbReference type="PANTHER" id="PTHR33154:SF33">
    <property type="entry name" value="TRANSCRIPTIONAL REPRESSOR SDPR"/>
    <property type="match status" value="1"/>
</dbReference>
<accession>A0A101XSF0</accession>
<dbReference type="InterPro" id="IPR036388">
    <property type="entry name" value="WH-like_DNA-bd_sf"/>
</dbReference>
<dbReference type="PROSITE" id="PS00846">
    <property type="entry name" value="HTH_ARSR_1"/>
    <property type="match status" value="1"/>
</dbReference>
<proteinExistence type="predicted"/>
<dbReference type="InterPro" id="IPR018334">
    <property type="entry name" value="ArsR_HTH"/>
</dbReference>
<reference evidence="5 6" key="1">
    <citation type="submission" date="2015-12" db="EMBL/GenBank/DDBJ databases">
        <title>Draft genome sequence of Acidibacillus ferrooxidans ITV001, isolated from a chalcopyrite acid mine drainage site in Brazil.</title>
        <authorList>
            <person name="Dall'Agnol H."/>
            <person name="Nancucheo I."/>
            <person name="Johnson B."/>
            <person name="Oliveira R."/>
            <person name="Leite L."/>
            <person name="Pylro V."/>
            <person name="Nunes G.L."/>
            <person name="Tzotzos G."/>
            <person name="Fernandes G.R."/>
            <person name="Dutra J."/>
            <person name="Orellana S.C."/>
            <person name="Oliveira G."/>
        </authorList>
    </citation>
    <scope>NUCLEOTIDE SEQUENCE [LARGE SCALE GENOMIC DNA]</scope>
    <source>
        <strain evidence="6">ITV01</strain>
    </source>
</reference>
<dbReference type="PANTHER" id="PTHR33154">
    <property type="entry name" value="TRANSCRIPTIONAL REGULATOR, ARSR FAMILY"/>
    <property type="match status" value="1"/>
</dbReference>